<evidence type="ECO:0000313" key="1">
    <source>
        <dbReference type="EMBL" id="AUC20627.1"/>
    </source>
</evidence>
<name>A0ABM6PVB1_9FLAO</name>
<proteinExistence type="predicted"/>
<reference evidence="1 2" key="1">
    <citation type="submission" date="2017-02" db="EMBL/GenBank/DDBJ databases">
        <title>Trade-off between light-utilization and light-protection in marine flavobacteria.</title>
        <authorList>
            <person name="Kumagai Y."/>
            <person name="Yoshizawa S."/>
            <person name="Kogure K."/>
            <person name="Iwasaki W."/>
        </authorList>
    </citation>
    <scope>NUCLEOTIDE SEQUENCE [LARGE SCALE GENOMIC DNA]</scope>
    <source>
        <strain evidence="1 2">KCTC 23670</strain>
    </source>
</reference>
<dbReference type="RefSeq" id="WP_208889923.1">
    <property type="nucleotide sequence ID" value="NZ_CP019336.1"/>
</dbReference>
<organism evidence="1 2">
    <name type="scientific">Polaribacter sejongensis</name>
    <dbReference type="NCBI Taxonomy" id="985043"/>
    <lineage>
        <taxon>Bacteria</taxon>
        <taxon>Pseudomonadati</taxon>
        <taxon>Bacteroidota</taxon>
        <taxon>Flavobacteriia</taxon>
        <taxon>Flavobacteriales</taxon>
        <taxon>Flavobacteriaceae</taxon>
    </lineage>
</organism>
<dbReference type="Proteomes" id="UP000232721">
    <property type="component" value="Chromosome"/>
</dbReference>
<protein>
    <submittedName>
        <fullName evidence="1">Uncharacterized protein</fullName>
    </submittedName>
</protein>
<gene>
    <name evidence="1" type="ORF">BTO15_00185</name>
</gene>
<sequence>MKIFNDFKDFYNNQNSDNWNFAKNYIPEIFESKFIIHWVYGIIEKFPFEKYPLKNETLEEQNKRVRIEQEFNVLLKKEELYKPISIKYLSEKFNVEYSQKTVELIPENPGIHYLDSLSIRKLKESLKELSQNSKLNLLICENEEYDYYTSDLQKEYTNITLEKYFEIQELYSFQLDTCLFEESLNWCLTTAENAPILLGCKKELESEIEQKMNLELFKVENEQEMY</sequence>
<dbReference type="EMBL" id="CP019336">
    <property type="protein sequence ID" value="AUC20627.1"/>
    <property type="molecule type" value="Genomic_DNA"/>
</dbReference>
<accession>A0ABM6PVB1</accession>
<evidence type="ECO:0000313" key="2">
    <source>
        <dbReference type="Proteomes" id="UP000232721"/>
    </source>
</evidence>
<keyword evidence="2" id="KW-1185">Reference proteome</keyword>